<name>A0A1N6H4I7_9BACT</name>
<dbReference type="OrthoDB" id="253051at2"/>
<evidence type="ECO:0000313" key="4">
    <source>
        <dbReference type="Proteomes" id="UP000185221"/>
    </source>
</evidence>
<feature type="domain" description="Cellulose-binding Sde182 C-terminal" evidence="2">
    <location>
        <begin position="438"/>
        <end position="509"/>
    </location>
</feature>
<evidence type="ECO:0000259" key="2">
    <source>
        <dbReference type="Pfam" id="PF21027"/>
    </source>
</evidence>
<dbReference type="Gene3D" id="2.60.40.10">
    <property type="entry name" value="Immunoglobulins"/>
    <property type="match status" value="1"/>
</dbReference>
<dbReference type="STRING" id="226505.SAMN05444394_3548"/>
<sequence length="511" mass="58222">MNFLRKHSLVFSALFLMLISCDPKPEIAEESTPTTEKPRTIVTTDGEIDDVDSFIRMLLYANEFQIEGLIYSSSMWHYKGDGKGTLFTSEMEMTKNIYGAKTDLRWPGVEWMNPLLDAYEEVYPKLSQHAAGFPTADYLRSLVKVGNIDFEGEMEKDTEGSDFVKAKLLDDEMAPIYLQVWGGTNTIARALKSIEDEYKGTPEWDAVYQKVIDKAIIYAILDQDATYRKYIAPNWPDLKIFYNASQFWCFAYDWKRAVPESQHYLFEGEFMGKEIINNHGPLLKQYYSYGDGQKQEGDDEHIHGDPTKLENAQWGTFGVYDFISEGDSPAYLHLINVGLNNLNHPEWGGWGGRLVQSDSLPNRWEDGQNVLDYNPFTEKLDATYPQIRWVEAIQKDFAARADWCVMDYSEANHSPVVKAVGPNQVKANPGESLTLEIETSDPDGDELEVKFWIYQEVGTYQGEAILKGEGNQVIISLDDTSLGQLHVIAEVTDNAEHPMTRYQRFVVEVGE</sequence>
<dbReference type="InterPro" id="IPR013783">
    <property type="entry name" value="Ig-like_fold"/>
</dbReference>
<protein>
    <recommendedName>
        <fullName evidence="5">DUF1593 domain-containing protein</fullName>
    </recommendedName>
</protein>
<reference evidence="4" key="1">
    <citation type="submission" date="2016-11" db="EMBL/GenBank/DDBJ databases">
        <authorList>
            <person name="Varghese N."/>
            <person name="Submissions S."/>
        </authorList>
    </citation>
    <scope>NUCLEOTIDE SEQUENCE [LARGE SCALE GENOMIC DNA]</scope>
    <source>
        <strain evidence="4">DSM 15292</strain>
    </source>
</reference>
<organism evidence="3 4">
    <name type="scientific">Algoriphagus halophilus</name>
    <dbReference type="NCBI Taxonomy" id="226505"/>
    <lineage>
        <taxon>Bacteria</taxon>
        <taxon>Pseudomonadati</taxon>
        <taxon>Bacteroidota</taxon>
        <taxon>Cytophagia</taxon>
        <taxon>Cytophagales</taxon>
        <taxon>Cyclobacteriaceae</taxon>
        <taxon>Algoriphagus</taxon>
    </lineage>
</organism>
<dbReference type="Proteomes" id="UP000185221">
    <property type="component" value="Unassembled WGS sequence"/>
</dbReference>
<dbReference type="InterPro" id="IPR048527">
    <property type="entry name" value="Sde182_C"/>
</dbReference>
<evidence type="ECO:0000313" key="3">
    <source>
        <dbReference type="EMBL" id="SIO14673.1"/>
    </source>
</evidence>
<dbReference type="AlphaFoldDB" id="A0A1N6H4I7"/>
<keyword evidence="4" id="KW-1185">Reference proteome</keyword>
<gene>
    <name evidence="3" type="ORF">SAMN05444394_3548</name>
</gene>
<proteinExistence type="predicted"/>
<dbReference type="EMBL" id="FSRC01000003">
    <property type="protein sequence ID" value="SIO14673.1"/>
    <property type="molecule type" value="Genomic_DNA"/>
</dbReference>
<feature type="domain" description="Cellulose-binding Sde182 nucleoside hydrolase-like" evidence="1">
    <location>
        <begin position="39"/>
        <end position="353"/>
    </location>
</feature>
<dbReference type="Pfam" id="PF21027">
    <property type="entry name" value="Sde0182_C"/>
    <property type="match status" value="1"/>
</dbReference>
<accession>A0A1N6H4I7</accession>
<dbReference type="InterPro" id="IPR011483">
    <property type="entry name" value="Sde182_NH-like"/>
</dbReference>
<dbReference type="Gene3D" id="3.90.245.10">
    <property type="entry name" value="Ribonucleoside hydrolase-like"/>
    <property type="match status" value="1"/>
</dbReference>
<dbReference type="GO" id="GO:0016799">
    <property type="term" value="F:hydrolase activity, hydrolyzing N-glycosyl compounds"/>
    <property type="evidence" value="ECO:0007669"/>
    <property type="project" value="InterPro"/>
</dbReference>
<dbReference type="PROSITE" id="PS51257">
    <property type="entry name" value="PROKAR_LIPOPROTEIN"/>
    <property type="match status" value="1"/>
</dbReference>
<evidence type="ECO:0000259" key="1">
    <source>
        <dbReference type="Pfam" id="PF07632"/>
    </source>
</evidence>
<dbReference type="InterPro" id="IPR036452">
    <property type="entry name" value="Ribo_hydro-like"/>
</dbReference>
<evidence type="ECO:0008006" key="5">
    <source>
        <dbReference type="Google" id="ProtNLM"/>
    </source>
</evidence>
<dbReference type="Pfam" id="PF07632">
    <property type="entry name" value="Sde182_NH-like"/>
    <property type="match status" value="1"/>
</dbReference>